<keyword evidence="2" id="KW-1185">Reference proteome</keyword>
<sequence length="211" mass="23400">MAVYNKGIFGACKGKIGKLVFYELNGKQVVRTQGKHNRQATVLQLQNRAELNAVMQFLKPIREFVNAGFEKAARGSTKSAYNVAVSYNKRNAVTGTYPDVTIRYESAGLTEGTMNRADAPAVELTTAGLSFSWACPPDLPWPRPNDQVMLLAYFPELQSAEYILYGVARFECAAILSLPAALLTEHMEVYISFIAQDRKQVANSSYLGRFN</sequence>
<dbReference type="AlphaFoldDB" id="A0A1W2CUM7"/>
<dbReference type="InterPro" id="IPR046233">
    <property type="entry name" value="DUF6266"/>
</dbReference>
<dbReference type="EMBL" id="FWXT01000002">
    <property type="protein sequence ID" value="SMC88930.1"/>
    <property type="molecule type" value="Genomic_DNA"/>
</dbReference>
<dbReference type="STRING" id="151894.SAMN04488524_3260"/>
<evidence type="ECO:0000313" key="1">
    <source>
        <dbReference type="EMBL" id="SMC88930.1"/>
    </source>
</evidence>
<gene>
    <name evidence="1" type="ORF">SAMN04488524_3260</name>
</gene>
<protein>
    <submittedName>
        <fullName evidence="1">Uncharacterized protein</fullName>
    </submittedName>
</protein>
<accession>A0A1W2CUM7</accession>
<dbReference type="Pfam" id="PF19781">
    <property type="entry name" value="DUF6266"/>
    <property type="match status" value="1"/>
</dbReference>
<organism evidence="1 2">
    <name type="scientific">Pedobacter africanus</name>
    <dbReference type="NCBI Taxonomy" id="151894"/>
    <lineage>
        <taxon>Bacteria</taxon>
        <taxon>Pseudomonadati</taxon>
        <taxon>Bacteroidota</taxon>
        <taxon>Sphingobacteriia</taxon>
        <taxon>Sphingobacteriales</taxon>
        <taxon>Sphingobacteriaceae</taxon>
        <taxon>Pedobacter</taxon>
    </lineage>
</organism>
<evidence type="ECO:0000313" key="2">
    <source>
        <dbReference type="Proteomes" id="UP000192756"/>
    </source>
</evidence>
<name>A0A1W2CUM7_9SPHI</name>
<dbReference type="RefSeq" id="WP_084240052.1">
    <property type="nucleotide sequence ID" value="NZ_FWXT01000002.1"/>
</dbReference>
<reference evidence="2" key="1">
    <citation type="submission" date="2017-04" db="EMBL/GenBank/DDBJ databases">
        <authorList>
            <person name="Varghese N."/>
            <person name="Submissions S."/>
        </authorList>
    </citation>
    <scope>NUCLEOTIDE SEQUENCE [LARGE SCALE GENOMIC DNA]</scope>
    <source>
        <strain evidence="2">DSM 12126</strain>
    </source>
</reference>
<proteinExistence type="predicted"/>
<dbReference type="Proteomes" id="UP000192756">
    <property type="component" value="Unassembled WGS sequence"/>
</dbReference>
<dbReference type="OrthoDB" id="648163at2"/>